<dbReference type="RefSeq" id="XP_041197982.1">
    <property type="nucleotide sequence ID" value="XM_041343881.1"/>
</dbReference>
<reference evidence="2" key="1">
    <citation type="journal article" date="2020" name="New Phytol.">
        <title>Comparative genomics reveals dynamic genome evolution in host specialist ectomycorrhizal fungi.</title>
        <authorList>
            <person name="Lofgren L.A."/>
            <person name="Nguyen N.H."/>
            <person name="Vilgalys R."/>
            <person name="Ruytinx J."/>
            <person name="Liao H.L."/>
            <person name="Branco S."/>
            <person name="Kuo A."/>
            <person name="LaButti K."/>
            <person name="Lipzen A."/>
            <person name="Andreopoulos W."/>
            <person name="Pangilinan J."/>
            <person name="Riley R."/>
            <person name="Hundley H."/>
            <person name="Na H."/>
            <person name="Barry K."/>
            <person name="Grigoriev I.V."/>
            <person name="Stajich J.E."/>
            <person name="Kennedy P.G."/>
        </authorList>
    </citation>
    <scope>NUCLEOTIDE SEQUENCE</scope>
    <source>
        <strain evidence="2">MN1</strain>
    </source>
</reference>
<feature type="region of interest" description="Disordered" evidence="1">
    <location>
        <begin position="1"/>
        <end position="55"/>
    </location>
</feature>
<dbReference type="EMBL" id="JABBWG010000004">
    <property type="protein sequence ID" value="KAG1823922.1"/>
    <property type="molecule type" value="Genomic_DNA"/>
</dbReference>
<feature type="compositionally biased region" description="Polar residues" evidence="1">
    <location>
        <begin position="30"/>
        <end position="42"/>
    </location>
</feature>
<evidence type="ECO:0000256" key="1">
    <source>
        <dbReference type="SAM" id="MobiDB-lite"/>
    </source>
</evidence>
<protein>
    <submittedName>
        <fullName evidence="2">Uncharacterized protein</fullName>
    </submittedName>
</protein>
<keyword evidence="3" id="KW-1185">Reference proteome</keyword>
<dbReference type="GeneID" id="64637897"/>
<organism evidence="2 3">
    <name type="scientific">Suillus subaureus</name>
    <dbReference type="NCBI Taxonomy" id="48587"/>
    <lineage>
        <taxon>Eukaryota</taxon>
        <taxon>Fungi</taxon>
        <taxon>Dikarya</taxon>
        <taxon>Basidiomycota</taxon>
        <taxon>Agaricomycotina</taxon>
        <taxon>Agaricomycetes</taxon>
        <taxon>Agaricomycetidae</taxon>
        <taxon>Boletales</taxon>
        <taxon>Suillineae</taxon>
        <taxon>Suillaceae</taxon>
        <taxon>Suillus</taxon>
    </lineage>
</organism>
<gene>
    <name evidence="2" type="ORF">BJ212DRAFT_708837</name>
</gene>
<proteinExistence type="predicted"/>
<accession>A0A9P7EK03</accession>
<evidence type="ECO:0000313" key="2">
    <source>
        <dbReference type="EMBL" id="KAG1823922.1"/>
    </source>
</evidence>
<feature type="compositionally biased region" description="Basic and acidic residues" evidence="1">
    <location>
        <begin position="17"/>
        <end position="29"/>
    </location>
</feature>
<evidence type="ECO:0000313" key="3">
    <source>
        <dbReference type="Proteomes" id="UP000807769"/>
    </source>
</evidence>
<sequence>MSARQSFVPRSASRASTRVDTEHPFDMSLRDQNSSGQPQRTGGIQGKLDSMQSKTDSEKRACFAEMLGKHKLAGKPGSEDHQAAIDASFSSAYGRFSGIYRPNFSGDARGTLSYLPDVNELIVHRKYETSTSHHVLQGFSTSGCDWLMLPGEGARKQHRVSDGFSQTSRNS</sequence>
<dbReference type="AlphaFoldDB" id="A0A9P7EK03"/>
<dbReference type="OrthoDB" id="289721at2759"/>
<dbReference type="Proteomes" id="UP000807769">
    <property type="component" value="Unassembled WGS sequence"/>
</dbReference>
<comment type="caution">
    <text evidence="2">The sequence shown here is derived from an EMBL/GenBank/DDBJ whole genome shotgun (WGS) entry which is preliminary data.</text>
</comment>
<name>A0A9P7EK03_9AGAM</name>